<comment type="similarity">
    <text evidence="2">Belongs to the protein kinase superfamily. Ser/Thr protein kinase family.</text>
</comment>
<keyword evidence="10" id="KW-0449">Lipoprotein</keyword>
<dbReference type="FunFam" id="3.30.200.20:FF:000266">
    <property type="entry name" value="probable serine/threonine-protein kinase RLCKVII"/>
    <property type="match status" value="1"/>
</dbReference>
<evidence type="ECO:0000256" key="7">
    <source>
        <dbReference type="ARBA" id="ARBA00022777"/>
    </source>
</evidence>
<keyword evidence="4 12" id="KW-0723">Serine/threonine-protein kinase</keyword>
<evidence type="ECO:0000256" key="10">
    <source>
        <dbReference type="ARBA" id="ARBA00023288"/>
    </source>
</evidence>
<evidence type="ECO:0000256" key="8">
    <source>
        <dbReference type="ARBA" id="ARBA00022840"/>
    </source>
</evidence>
<sequence length="462" mass="51507">MVIRLLREQEEETENRGKKGPFFLLIFIIVFLSIFAFVFPFFFGFLYILGFQKVMGCFPCTGQSKKRTESGVNNDIKRKDQKKPTSGSLKVNSNGNLQKEDAAKDDRLSLDARNSNLKDQISENEINGGTKFAFGELVEATDNFSSNCFLGEGGFGKVYKGHLKRLNQVVAIKQLDQNGVQGIREFVVEIVMLSQADHPNLVKLIGYCVEGDQRLLVYEYMPLGSLENHLHDLPPGQKPLDWNTRMRIAAGAAKGLEYLHDKMNPSVIYRDLKCSNILLGEGYHAKLSDFGLAKVGPIGDKTHVSTRVMGTYGYCAPDYAMTGQLTFKSDIYSFGVAFLELITGRKAIVQTKDRGELYLVAWARPMFKDRKNFSRMVDPLLQGQYPSRGLYQALAIAAMCVQEQPTMRPAISDVVMALNYLASQNYDPQTHLAQGPCGSPSRTGAKRDNDKAQIASDGSVRD</sequence>
<dbReference type="PROSITE" id="PS00107">
    <property type="entry name" value="PROTEIN_KINASE_ATP"/>
    <property type="match status" value="1"/>
</dbReference>
<dbReference type="InterPro" id="IPR000719">
    <property type="entry name" value="Prot_kinase_dom"/>
</dbReference>
<evidence type="ECO:0000256" key="12">
    <source>
        <dbReference type="RuleBase" id="RU000304"/>
    </source>
</evidence>
<comment type="subcellular location">
    <subcellularLocation>
        <location evidence="1">Cell membrane</location>
        <topology evidence="1">Lipid-anchor</topology>
    </subcellularLocation>
</comment>
<feature type="domain" description="Protein kinase" evidence="15">
    <location>
        <begin position="144"/>
        <end position="421"/>
    </location>
</feature>
<evidence type="ECO:0000259" key="15">
    <source>
        <dbReference type="PROSITE" id="PS50011"/>
    </source>
</evidence>
<feature type="region of interest" description="Disordered" evidence="13">
    <location>
        <begin position="431"/>
        <end position="462"/>
    </location>
</feature>
<keyword evidence="8 11" id="KW-0067">ATP-binding</keyword>
<evidence type="ECO:0000256" key="6">
    <source>
        <dbReference type="ARBA" id="ARBA00022741"/>
    </source>
</evidence>
<feature type="binding site" evidence="11">
    <location>
        <position position="173"/>
    </location>
    <ligand>
        <name>ATP</name>
        <dbReference type="ChEBI" id="CHEBI:30616"/>
    </ligand>
</feature>
<keyword evidence="5" id="KW-0808">Transferase</keyword>
<keyword evidence="3" id="KW-1003">Cell membrane</keyword>
<dbReference type="PANTHER" id="PTHR47985:SF41">
    <property type="entry name" value="SERINE_THREONINE-PROTEIN KINASE PBL5-RELATED"/>
    <property type="match status" value="1"/>
</dbReference>
<dbReference type="CDD" id="cd14066">
    <property type="entry name" value="STKc_IRAK"/>
    <property type="match status" value="1"/>
</dbReference>
<dbReference type="PROSITE" id="PS50011">
    <property type="entry name" value="PROTEIN_KINASE_DOM"/>
    <property type="match status" value="1"/>
</dbReference>
<dbReference type="Gene3D" id="3.30.200.20">
    <property type="entry name" value="Phosphorylase Kinase, domain 1"/>
    <property type="match status" value="1"/>
</dbReference>
<evidence type="ECO:0000313" key="16">
    <source>
        <dbReference type="EMBL" id="MBW94010.1"/>
    </source>
</evidence>
<evidence type="ECO:0000256" key="14">
    <source>
        <dbReference type="SAM" id="Phobius"/>
    </source>
</evidence>
<organism evidence="16">
    <name type="scientific">Rhizophora mucronata</name>
    <name type="common">Asiatic mangrove</name>
    <dbReference type="NCBI Taxonomy" id="61149"/>
    <lineage>
        <taxon>Eukaryota</taxon>
        <taxon>Viridiplantae</taxon>
        <taxon>Streptophyta</taxon>
        <taxon>Embryophyta</taxon>
        <taxon>Tracheophyta</taxon>
        <taxon>Spermatophyta</taxon>
        <taxon>Magnoliopsida</taxon>
        <taxon>eudicotyledons</taxon>
        <taxon>Gunneridae</taxon>
        <taxon>Pentapetalae</taxon>
        <taxon>rosids</taxon>
        <taxon>fabids</taxon>
        <taxon>Malpighiales</taxon>
        <taxon>Rhizophoraceae</taxon>
        <taxon>Rhizophora</taxon>
    </lineage>
</organism>
<evidence type="ECO:0000256" key="5">
    <source>
        <dbReference type="ARBA" id="ARBA00022679"/>
    </source>
</evidence>
<protein>
    <submittedName>
        <fullName evidence="16">Uncharacterized protein MANES_04G027500</fullName>
    </submittedName>
</protein>
<evidence type="ECO:0000256" key="9">
    <source>
        <dbReference type="ARBA" id="ARBA00023136"/>
    </source>
</evidence>
<dbReference type="GO" id="GO:0090404">
    <property type="term" value="C:pollen tube tip"/>
    <property type="evidence" value="ECO:0007669"/>
    <property type="project" value="UniProtKB-ARBA"/>
</dbReference>
<dbReference type="InterPro" id="IPR008271">
    <property type="entry name" value="Ser/Thr_kinase_AS"/>
</dbReference>
<dbReference type="AlphaFoldDB" id="A0A2P2JKM2"/>
<dbReference type="InterPro" id="IPR001245">
    <property type="entry name" value="Ser-Thr/Tyr_kinase_cat_dom"/>
</dbReference>
<accession>A0A2P2JKM2</accession>
<dbReference type="PANTHER" id="PTHR47985">
    <property type="entry name" value="OS07G0668900 PROTEIN"/>
    <property type="match status" value="1"/>
</dbReference>
<dbReference type="Gene3D" id="1.10.510.10">
    <property type="entry name" value="Transferase(Phosphotransferase) domain 1"/>
    <property type="match status" value="1"/>
</dbReference>
<proteinExistence type="inferred from homology"/>
<dbReference type="GO" id="GO:0004674">
    <property type="term" value="F:protein serine/threonine kinase activity"/>
    <property type="evidence" value="ECO:0007669"/>
    <property type="project" value="UniProtKB-KW"/>
</dbReference>
<reference evidence="16" key="1">
    <citation type="submission" date="2018-02" db="EMBL/GenBank/DDBJ databases">
        <title>Rhizophora mucronata_Transcriptome.</title>
        <authorList>
            <person name="Meera S.P."/>
            <person name="Sreeshan A."/>
            <person name="Augustine A."/>
        </authorList>
    </citation>
    <scope>NUCLEOTIDE SEQUENCE</scope>
    <source>
        <tissue evidence="16">Leaf</tissue>
    </source>
</reference>
<dbReference type="SUPFAM" id="SSF56112">
    <property type="entry name" value="Protein kinase-like (PK-like)"/>
    <property type="match status" value="1"/>
</dbReference>
<keyword evidence="14" id="KW-1133">Transmembrane helix</keyword>
<feature type="transmembrane region" description="Helical" evidence="14">
    <location>
        <begin position="21"/>
        <end position="49"/>
    </location>
</feature>
<keyword evidence="9 14" id="KW-0472">Membrane</keyword>
<evidence type="ECO:0000256" key="4">
    <source>
        <dbReference type="ARBA" id="ARBA00022527"/>
    </source>
</evidence>
<dbReference type="SMART" id="SM00220">
    <property type="entry name" value="S_TKc"/>
    <property type="match status" value="1"/>
</dbReference>
<dbReference type="Pfam" id="PF07714">
    <property type="entry name" value="PK_Tyr_Ser-Thr"/>
    <property type="match status" value="1"/>
</dbReference>
<dbReference type="InterPro" id="IPR017441">
    <property type="entry name" value="Protein_kinase_ATP_BS"/>
</dbReference>
<dbReference type="GO" id="GO:0005886">
    <property type="term" value="C:plasma membrane"/>
    <property type="evidence" value="ECO:0007669"/>
    <property type="project" value="UniProtKB-SubCell"/>
</dbReference>
<evidence type="ECO:0000256" key="2">
    <source>
        <dbReference type="ARBA" id="ARBA00008684"/>
    </source>
</evidence>
<dbReference type="PROSITE" id="PS00108">
    <property type="entry name" value="PROTEIN_KINASE_ST"/>
    <property type="match status" value="1"/>
</dbReference>
<feature type="compositionally biased region" description="Polar residues" evidence="13">
    <location>
        <begin position="84"/>
        <end position="96"/>
    </location>
</feature>
<evidence type="ECO:0000256" key="3">
    <source>
        <dbReference type="ARBA" id="ARBA00022475"/>
    </source>
</evidence>
<keyword evidence="6 11" id="KW-0547">Nucleotide-binding</keyword>
<dbReference type="GO" id="GO:0005524">
    <property type="term" value="F:ATP binding"/>
    <property type="evidence" value="ECO:0007669"/>
    <property type="project" value="UniProtKB-UniRule"/>
</dbReference>
<evidence type="ECO:0000256" key="13">
    <source>
        <dbReference type="SAM" id="MobiDB-lite"/>
    </source>
</evidence>
<feature type="region of interest" description="Disordered" evidence="13">
    <location>
        <begin position="63"/>
        <end position="96"/>
    </location>
</feature>
<evidence type="ECO:0000256" key="1">
    <source>
        <dbReference type="ARBA" id="ARBA00004193"/>
    </source>
</evidence>
<dbReference type="FunFam" id="1.10.510.10:FF:000032">
    <property type="entry name" value="Serine/threonine-protein kinase PBS1"/>
    <property type="match status" value="1"/>
</dbReference>
<dbReference type="GO" id="GO:0010183">
    <property type="term" value="P:pollen tube guidance"/>
    <property type="evidence" value="ECO:0007669"/>
    <property type="project" value="UniProtKB-ARBA"/>
</dbReference>
<dbReference type="InterPro" id="IPR011009">
    <property type="entry name" value="Kinase-like_dom_sf"/>
</dbReference>
<keyword evidence="7" id="KW-0418">Kinase</keyword>
<evidence type="ECO:0000256" key="11">
    <source>
        <dbReference type="PROSITE-ProRule" id="PRU10141"/>
    </source>
</evidence>
<keyword evidence="14" id="KW-0812">Transmembrane</keyword>
<dbReference type="EMBL" id="GGEC01013527">
    <property type="protein sequence ID" value="MBW94010.1"/>
    <property type="molecule type" value="Transcribed_RNA"/>
</dbReference>
<name>A0A2P2JKM2_RHIMU</name>